<proteinExistence type="predicted"/>
<keyword evidence="1" id="KW-0805">Transcription regulation</keyword>
<evidence type="ECO:0000256" key="2">
    <source>
        <dbReference type="ARBA" id="ARBA00023125"/>
    </source>
</evidence>
<organism evidence="5 6">
    <name type="scientific">Georgenia alba</name>
    <dbReference type="NCBI Taxonomy" id="2233858"/>
    <lineage>
        <taxon>Bacteria</taxon>
        <taxon>Bacillati</taxon>
        <taxon>Actinomycetota</taxon>
        <taxon>Actinomycetes</taxon>
        <taxon>Micrococcales</taxon>
        <taxon>Bogoriellaceae</taxon>
        <taxon>Georgenia</taxon>
    </lineage>
</organism>
<dbReference type="Pfam" id="PF00392">
    <property type="entry name" value="GntR"/>
    <property type="match status" value="1"/>
</dbReference>
<comment type="caution">
    <text evidence="5">The sequence shown here is derived from an EMBL/GenBank/DDBJ whole genome shotgun (WGS) entry which is preliminary data.</text>
</comment>
<gene>
    <name evidence="5" type="ORF">ACFQQL_03580</name>
</gene>
<dbReference type="Proteomes" id="UP001596455">
    <property type="component" value="Unassembled WGS sequence"/>
</dbReference>
<dbReference type="Gene3D" id="1.20.120.530">
    <property type="entry name" value="GntR ligand-binding domain-like"/>
    <property type="match status" value="1"/>
</dbReference>
<evidence type="ECO:0000256" key="1">
    <source>
        <dbReference type="ARBA" id="ARBA00023015"/>
    </source>
</evidence>
<accession>A0ABW2Q3W1</accession>
<dbReference type="EMBL" id="JBHTCQ010000001">
    <property type="protein sequence ID" value="MFC7404180.1"/>
    <property type="molecule type" value="Genomic_DNA"/>
</dbReference>
<evidence type="ECO:0000313" key="5">
    <source>
        <dbReference type="EMBL" id="MFC7404180.1"/>
    </source>
</evidence>
<keyword evidence="2" id="KW-0238">DNA-binding</keyword>
<dbReference type="Gene3D" id="1.10.10.10">
    <property type="entry name" value="Winged helix-like DNA-binding domain superfamily/Winged helix DNA-binding domain"/>
    <property type="match status" value="1"/>
</dbReference>
<dbReference type="InterPro" id="IPR011711">
    <property type="entry name" value="GntR_C"/>
</dbReference>
<dbReference type="InterPro" id="IPR008920">
    <property type="entry name" value="TF_FadR/GntR_C"/>
</dbReference>
<dbReference type="InterPro" id="IPR036390">
    <property type="entry name" value="WH_DNA-bd_sf"/>
</dbReference>
<evidence type="ECO:0000313" key="6">
    <source>
        <dbReference type="Proteomes" id="UP001596455"/>
    </source>
</evidence>
<protein>
    <submittedName>
        <fullName evidence="5">GntR family transcriptional regulator</fullName>
    </submittedName>
</protein>
<dbReference type="RefSeq" id="WP_382391328.1">
    <property type="nucleotide sequence ID" value="NZ_JBHTCQ010000001.1"/>
</dbReference>
<dbReference type="PANTHER" id="PTHR43537:SF5">
    <property type="entry name" value="UXU OPERON TRANSCRIPTIONAL REGULATOR"/>
    <property type="match status" value="1"/>
</dbReference>
<keyword evidence="6" id="KW-1185">Reference proteome</keyword>
<dbReference type="SUPFAM" id="SSF48008">
    <property type="entry name" value="GntR ligand-binding domain-like"/>
    <property type="match status" value="1"/>
</dbReference>
<dbReference type="PANTHER" id="PTHR43537">
    <property type="entry name" value="TRANSCRIPTIONAL REGULATOR, GNTR FAMILY"/>
    <property type="match status" value="1"/>
</dbReference>
<dbReference type="InterPro" id="IPR036388">
    <property type="entry name" value="WH-like_DNA-bd_sf"/>
</dbReference>
<dbReference type="SMART" id="SM00345">
    <property type="entry name" value="HTH_GNTR"/>
    <property type="match status" value="1"/>
</dbReference>
<sequence length="206" mass="23229">MYEELLSRIISSDLEPEDRITIDAVSREIGVSQTPVREALHKLAAEGVVVHHHLSGYRVAPKLSKEQFEHLVEFRLALEPVAARNAAERMSKEMFGELEHLNSEMATVLTTAESDHGYAAFSRFDAQFHDAIARGGGNPYIRESLLRLHLHTHLFRLANYQQITTRAVDEHAEVLAALRARDPGEAALSMRQHIHLSAGRFRTSFE</sequence>
<dbReference type="InterPro" id="IPR000524">
    <property type="entry name" value="Tscrpt_reg_HTH_GntR"/>
</dbReference>
<evidence type="ECO:0000259" key="4">
    <source>
        <dbReference type="PROSITE" id="PS50949"/>
    </source>
</evidence>
<name>A0ABW2Q3W1_9MICO</name>
<reference evidence="6" key="1">
    <citation type="journal article" date="2019" name="Int. J. Syst. Evol. Microbiol.">
        <title>The Global Catalogue of Microorganisms (GCM) 10K type strain sequencing project: providing services to taxonomists for standard genome sequencing and annotation.</title>
        <authorList>
            <consortium name="The Broad Institute Genomics Platform"/>
            <consortium name="The Broad Institute Genome Sequencing Center for Infectious Disease"/>
            <person name="Wu L."/>
            <person name="Ma J."/>
        </authorList>
    </citation>
    <scope>NUCLEOTIDE SEQUENCE [LARGE SCALE GENOMIC DNA]</scope>
    <source>
        <strain evidence="6">JCM 1490</strain>
    </source>
</reference>
<dbReference type="Pfam" id="PF07729">
    <property type="entry name" value="FCD"/>
    <property type="match status" value="1"/>
</dbReference>
<evidence type="ECO:0000256" key="3">
    <source>
        <dbReference type="ARBA" id="ARBA00023163"/>
    </source>
</evidence>
<dbReference type="SMART" id="SM00895">
    <property type="entry name" value="FCD"/>
    <property type="match status" value="1"/>
</dbReference>
<dbReference type="PROSITE" id="PS50949">
    <property type="entry name" value="HTH_GNTR"/>
    <property type="match status" value="1"/>
</dbReference>
<keyword evidence="3" id="KW-0804">Transcription</keyword>
<feature type="domain" description="HTH gntR-type" evidence="4">
    <location>
        <begin position="1"/>
        <end position="62"/>
    </location>
</feature>
<dbReference type="SUPFAM" id="SSF46785">
    <property type="entry name" value="Winged helix' DNA-binding domain"/>
    <property type="match status" value="1"/>
</dbReference>